<dbReference type="PANTHER" id="PTHR30441">
    <property type="entry name" value="DUF748 DOMAIN-CONTAINING PROTEIN"/>
    <property type="match status" value="1"/>
</dbReference>
<sequence length="1092" mass="121850">MARFGFRRGAGLLLGLVMLVLLFGAGLLGTRYGRHWLEQQLRARLARNSDLVVSPFELHLGWQDFPHLTASLRHLTLTDTAYQRPEPVLQVARADLRLNLRALLRGRVQVDALTLRDGLLRAYVDARGRRWTLHGRRRPGPASTPALDFDLPTVQLRNVRLSFRNDYKHSRFVARVARGQFRARLRGGQLTVRGTLSGQLDSLHNDRTGTLLAHEPVQAWAHYRYDFARRRGTFEPGTRATLRGDTIRVSGTHTTASRAPAGSWLRLRFEGRQRLMDVLPDVLPPSLMPYLRGARSPSKAYLRYTVSGLSSPTVLPRNVLRLQLRQARLVWPDSSRRISHWDLLAVLDNGPAHQPSSTTLTLHHCRIYSPLGQLDLRLQVRDFTRPTVTGHLRGRTDLPALAALVAPGEWRARNGAAELDLRLRGPLPPGPGQEPPPGPARSLSVRGHVALHDAAFDIPTRHARVRGLNVRLGLQDSLWQLNDLSGQVDGMRFQVQARTVNLLDYLTGQRATTFIDGRFAVDELRVARLGELLRPRADGSVAARRRRPAKAAADSSLLPPGLRLRVALRCARLVLPTDTLRQVRVLVRRDGYLTSLSGLTAQVWGGEVRGRAAWPGPLARGRTNGEFQLALRFGTLDYQRVTRLLRQSVRPVAAGRTPTPAQRAARQSPLRRLLLTASGQVSCQVATLRMPVGENLRHVRLQVLKTGSTFRMPALYFATTSGGAGFAQASARMAGSRLLSADASLDLRYATVDVQRLLLLLASLQPDDDEDEAADNAATASVAPAGQPRPGAGRASDLLSGKLLTARLHVRAEHVRYGALTGTGFRLTSHLRPGEATLDECTLEAFGGQLRLRGRLQTNAGQGHHPLHAQARLQDIQLPRLFELAGALGFDVLGPDNVRGTMTCEADLHTDLDATFLPATARTQGYARADVQDLELLRVAPLQQALRILSPRRTDHLYFRPVSTRFFLDQERLLVPELRLNSNLTDLEISGVYYLTGRSNLYVGLNPVQAVLGNFRRRTARIRDGAPARHPDRHLLYVNLRRPHGHMRYSVRPFKRREKEQQQARLQQEYQQLLQRQPIDTTLRLLRVPPLR</sequence>
<feature type="region of interest" description="Disordered" evidence="1">
    <location>
        <begin position="421"/>
        <end position="443"/>
    </location>
</feature>
<feature type="compositionally biased region" description="Pro residues" evidence="1">
    <location>
        <begin position="426"/>
        <end position="439"/>
    </location>
</feature>
<dbReference type="RefSeq" id="WP_138078244.1">
    <property type="nucleotide sequence ID" value="NZ_VAJM01000005.1"/>
</dbReference>
<dbReference type="InterPro" id="IPR052894">
    <property type="entry name" value="AsmA-related"/>
</dbReference>
<accession>A0A5R8WQ20</accession>
<protein>
    <submittedName>
        <fullName evidence="2">AsmA family protein</fullName>
    </submittedName>
</protein>
<comment type="caution">
    <text evidence="2">The sequence shown here is derived from an EMBL/GenBank/DDBJ whole genome shotgun (WGS) entry which is preliminary data.</text>
</comment>
<dbReference type="PANTHER" id="PTHR30441:SF4">
    <property type="entry name" value="PROTEIN ASMA"/>
    <property type="match status" value="1"/>
</dbReference>
<dbReference type="OrthoDB" id="843080at2"/>
<proteinExistence type="predicted"/>
<keyword evidence="3" id="KW-1185">Reference proteome</keyword>
<organism evidence="2 3">
    <name type="scientific">Hymenobacter jeollabukensis</name>
    <dbReference type="NCBI Taxonomy" id="2025313"/>
    <lineage>
        <taxon>Bacteria</taxon>
        <taxon>Pseudomonadati</taxon>
        <taxon>Bacteroidota</taxon>
        <taxon>Cytophagia</taxon>
        <taxon>Cytophagales</taxon>
        <taxon>Hymenobacteraceae</taxon>
        <taxon>Hymenobacter</taxon>
    </lineage>
</organism>
<dbReference type="Proteomes" id="UP000305517">
    <property type="component" value="Unassembled WGS sequence"/>
</dbReference>
<gene>
    <name evidence="2" type="ORF">FDY95_13265</name>
</gene>
<dbReference type="EMBL" id="VAJM01000005">
    <property type="protein sequence ID" value="TLM92394.1"/>
    <property type="molecule type" value="Genomic_DNA"/>
</dbReference>
<reference evidence="2 3" key="1">
    <citation type="submission" date="2019-05" db="EMBL/GenBank/DDBJ databases">
        <title>Hymenobacter edaphi sp. nov., isolated from abandoned arsenic-contaminated farmland soil.</title>
        <authorList>
            <person name="Nie L."/>
        </authorList>
    </citation>
    <scope>NUCLEOTIDE SEQUENCE [LARGE SCALE GENOMIC DNA]</scope>
    <source>
        <strain evidence="2 3">1-3-3-8</strain>
    </source>
</reference>
<evidence type="ECO:0000313" key="2">
    <source>
        <dbReference type="EMBL" id="TLM92394.1"/>
    </source>
</evidence>
<feature type="region of interest" description="Disordered" evidence="1">
    <location>
        <begin position="770"/>
        <end position="794"/>
    </location>
</feature>
<evidence type="ECO:0000313" key="3">
    <source>
        <dbReference type="Proteomes" id="UP000305517"/>
    </source>
</evidence>
<dbReference type="GO" id="GO:0090313">
    <property type="term" value="P:regulation of protein targeting to membrane"/>
    <property type="evidence" value="ECO:0007669"/>
    <property type="project" value="TreeGrafter"/>
</dbReference>
<evidence type="ECO:0000256" key="1">
    <source>
        <dbReference type="SAM" id="MobiDB-lite"/>
    </source>
</evidence>
<name>A0A5R8WQ20_9BACT</name>
<dbReference type="GO" id="GO:0005886">
    <property type="term" value="C:plasma membrane"/>
    <property type="evidence" value="ECO:0007669"/>
    <property type="project" value="TreeGrafter"/>
</dbReference>
<dbReference type="AlphaFoldDB" id="A0A5R8WQ20"/>
<feature type="compositionally biased region" description="Low complexity" evidence="1">
    <location>
        <begin position="775"/>
        <end position="785"/>
    </location>
</feature>